<sequence length="791" mass="87090">MERRVEALEERMERMNNSLLAITRLVHAMENNIYIVDVQETDDGYIVDMSDGESLVIRHGRDGADGKDGICNVVGIKEDGGIYYWTISIDGEEEWLLDSDGNKIPVAGQDGSDGQDGVTPFFRIDEDGYWMVSYDGGISYDYLSDADGEKVKASGADGDSLFVSVEERNGYVYFTLANGTAITIPLQSELSIVFDIPGPLAIFPGSTFSVGYTISGVTEKTIVKAFGQNGWSAKAVPSDAASGKILITASQAVSEDDEIIVLVYDGYETTIMATINCVKGIYEIMDNSFEVTAEGGIITTYIQTNLSYNIVIPLSARSWITCLPTSRSVRTEEISFSISRNSGEPRMAVIELHDESGFVMTQIGIVQGSGERPGYAALMALYNATDGDNWTSNANWGTDAAFSQWYGVEADADGNVIGLNLNGNNLSGQIPQTLIDCSTLAYADLRNNFLTVSTITVPNDRIEEVSDMLVVYPQKNRDFRLFVDSESDGIGPVHEDGSYEYYCKSTEGEGVNLFIVGEGYDREENSVGGTAEYWMRRAAEAIFSKEPMDKLKKYCNVVLVYAHSAERGITLWDSSRETKFNYRQENPDKSSSAIINRPVCRNFIEESTGAGSIVGSHVIVVVNSTHNALYGGINLLLNSVSYSLIPTRPISFDALVNHETVGHGIAHLGDEYVGSIAYDNSKDEAISANANLDIVSDPEKVKWAEFIADKRYSDENIGIFEGGRGYKTGVFRPTETSIMRVADSEYDFNAPSRAAIYESVLSDAFPEWAFDYEEFVRFDKMPHHDFEFKDS</sequence>
<protein>
    <recommendedName>
        <fullName evidence="1">DUF4988 domain-containing protein</fullName>
    </recommendedName>
</protein>
<reference evidence="2" key="1">
    <citation type="submission" date="2020-10" db="EMBL/GenBank/DDBJ databases">
        <authorList>
            <person name="Gilroy R."/>
        </authorList>
    </citation>
    <scope>NUCLEOTIDE SEQUENCE</scope>
    <source>
        <strain evidence="2">B1-13419</strain>
    </source>
</reference>
<accession>A0A9D9IL76</accession>
<reference evidence="2" key="2">
    <citation type="journal article" date="2021" name="PeerJ">
        <title>Extensive microbial diversity within the chicken gut microbiome revealed by metagenomics and culture.</title>
        <authorList>
            <person name="Gilroy R."/>
            <person name="Ravi A."/>
            <person name="Getino M."/>
            <person name="Pursley I."/>
            <person name="Horton D.L."/>
            <person name="Alikhan N.F."/>
            <person name="Baker D."/>
            <person name="Gharbi K."/>
            <person name="Hall N."/>
            <person name="Watson M."/>
            <person name="Adriaenssens E.M."/>
            <person name="Foster-Nyarko E."/>
            <person name="Jarju S."/>
            <person name="Secka A."/>
            <person name="Antonio M."/>
            <person name="Oren A."/>
            <person name="Chaudhuri R.R."/>
            <person name="La Ragione R."/>
            <person name="Hildebrand F."/>
            <person name="Pallen M.J."/>
        </authorList>
    </citation>
    <scope>NUCLEOTIDE SEQUENCE</scope>
    <source>
        <strain evidence="2">B1-13419</strain>
    </source>
</reference>
<dbReference type="Gene3D" id="3.40.390.10">
    <property type="entry name" value="Collagenase (Catalytic Domain)"/>
    <property type="match status" value="1"/>
</dbReference>
<dbReference type="Gene3D" id="3.80.10.10">
    <property type="entry name" value="Ribonuclease Inhibitor"/>
    <property type="match status" value="1"/>
</dbReference>
<dbReference type="Pfam" id="PF16378">
    <property type="entry name" value="DUF4988"/>
    <property type="match status" value="1"/>
</dbReference>
<name>A0A9D9IL76_9BACT</name>
<dbReference type="InterPro" id="IPR032675">
    <property type="entry name" value="LRR_dom_sf"/>
</dbReference>
<dbReference type="InterPro" id="IPR019026">
    <property type="entry name" value="Peptidase_M64_IgA"/>
</dbReference>
<dbReference type="GO" id="GO:0008237">
    <property type="term" value="F:metallopeptidase activity"/>
    <property type="evidence" value="ECO:0007669"/>
    <property type="project" value="InterPro"/>
</dbReference>
<dbReference type="SUPFAM" id="SSF52058">
    <property type="entry name" value="L domain-like"/>
    <property type="match status" value="1"/>
</dbReference>
<dbReference type="Pfam" id="PF09471">
    <property type="entry name" value="Peptidase_M64"/>
    <property type="match status" value="1"/>
</dbReference>
<dbReference type="AlphaFoldDB" id="A0A9D9IL76"/>
<evidence type="ECO:0000313" key="2">
    <source>
        <dbReference type="EMBL" id="MBO8474186.1"/>
    </source>
</evidence>
<dbReference type="InterPro" id="IPR013783">
    <property type="entry name" value="Ig-like_fold"/>
</dbReference>
<evidence type="ECO:0000313" key="3">
    <source>
        <dbReference type="Proteomes" id="UP000823757"/>
    </source>
</evidence>
<dbReference type="Gene3D" id="2.60.40.10">
    <property type="entry name" value="Immunoglobulins"/>
    <property type="match status" value="1"/>
</dbReference>
<proteinExistence type="predicted"/>
<gene>
    <name evidence="2" type="ORF">IAB91_02700</name>
</gene>
<dbReference type="Proteomes" id="UP000823757">
    <property type="component" value="Unassembled WGS sequence"/>
</dbReference>
<dbReference type="InterPro" id="IPR032149">
    <property type="entry name" value="DUF4988"/>
</dbReference>
<feature type="domain" description="DUF4988" evidence="1">
    <location>
        <begin position="2"/>
        <end position="185"/>
    </location>
</feature>
<dbReference type="SUPFAM" id="SSF69304">
    <property type="entry name" value="Tricorn protease N-terminal domain"/>
    <property type="match status" value="1"/>
</dbReference>
<dbReference type="EMBL" id="JADIMD010000038">
    <property type="protein sequence ID" value="MBO8474186.1"/>
    <property type="molecule type" value="Genomic_DNA"/>
</dbReference>
<comment type="caution">
    <text evidence="2">The sequence shown here is derived from an EMBL/GenBank/DDBJ whole genome shotgun (WGS) entry which is preliminary data.</text>
</comment>
<dbReference type="InterPro" id="IPR024079">
    <property type="entry name" value="MetalloPept_cat_dom_sf"/>
</dbReference>
<evidence type="ECO:0000259" key="1">
    <source>
        <dbReference type="Pfam" id="PF16378"/>
    </source>
</evidence>
<organism evidence="2 3">
    <name type="scientific">Candidatus Cryptobacteroides faecigallinarum</name>
    <dbReference type="NCBI Taxonomy" id="2840763"/>
    <lineage>
        <taxon>Bacteria</taxon>
        <taxon>Pseudomonadati</taxon>
        <taxon>Bacteroidota</taxon>
        <taxon>Bacteroidia</taxon>
        <taxon>Bacteroidales</taxon>
        <taxon>Candidatus Cryptobacteroides</taxon>
    </lineage>
</organism>